<protein>
    <submittedName>
        <fullName evidence="2">MBL fold metallo-hydrolase</fullName>
    </submittedName>
</protein>
<dbReference type="Proteomes" id="UP000831485">
    <property type="component" value="Chromosome"/>
</dbReference>
<accession>A0ABY4LAS0</accession>
<sequence>MSKSKLENGIEISTFGPGFGESILIHIGGNDWIIIDSCTSKRGAQPAAVEYLRNLGVDPAEAVKLIVATHWHDDHVRGLADTYLVCKAATFVCSSALRQREFVLLAEKYRKESGVVPSGIDEFRKILDIQASSKSPRPPLKWATADRRIWARPASEEVPECEVWALSPSDKSFENAQKQIADLVIASDPVNTVLDSRDINPNHIAVVLVVIVAGYSILLGSDLEETADPDTGWTVIVSSSSRPQVKSSFYKVAHHGSETAAQPLIWEELLHSKPLAVITPFTRLAKALPRRGDVERILGKAPNSHITALPTPAKKASKEPAVIRTLAEMGVKVLPPPSLGQVKITVNLDDPDDAKVELFGNARPLSDLLKSNTSSIFSRKKKSS</sequence>
<evidence type="ECO:0000313" key="3">
    <source>
        <dbReference type="Proteomes" id="UP000831485"/>
    </source>
</evidence>
<evidence type="ECO:0000259" key="1">
    <source>
        <dbReference type="Pfam" id="PF00753"/>
    </source>
</evidence>
<organism evidence="2 3">
    <name type="scientific">Geomonas paludis</name>
    <dbReference type="NCBI Taxonomy" id="2740185"/>
    <lineage>
        <taxon>Bacteria</taxon>
        <taxon>Pseudomonadati</taxon>
        <taxon>Thermodesulfobacteriota</taxon>
        <taxon>Desulfuromonadia</taxon>
        <taxon>Geobacterales</taxon>
        <taxon>Geobacteraceae</taxon>
        <taxon>Geomonas</taxon>
    </lineage>
</organism>
<proteinExistence type="predicted"/>
<dbReference type="InterPro" id="IPR052159">
    <property type="entry name" value="Competence_DNA_uptake"/>
</dbReference>
<dbReference type="Gene3D" id="3.60.15.10">
    <property type="entry name" value="Ribonuclease Z/Hydroxyacylglutathione hydrolase-like"/>
    <property type="match status" value="1"/>
</dbReference>
<dbReference type="SUPFAM" id="SSF56281">
    <property type="entry name" value="Metallo-hydrolase/oxidoreductase"/>
    <property type="match status" value="1"/>
</dbReference>
<keyword evidence="3" id="KW-1185">Reference proteome</keyword>
<reference evidence="2" key="1">
    <citation type="submission" date="2022-04" db="EMBL/GenBank/DDBJ databases">
        <authorList>
            <person name="Liu G."/>
        </authorList>
    </citation>
    <scope>NUCLEOTIDE SEQUENCE</scope>
    <source>
        <strain evidence="2">RG22</strain>
    </source>
</reference>
<dbReference type="RefSeq" id="WP_248646547.1">
    <property type="nucleotide sequence ID" value="NZ_CP096574.1"/>
</dbReference>
<dbReference type="InterPro" id="IPR001279">
    <property type="entry name" value="Metallo-B-lactamas"/>
</dbReference>
<dbReference type="Pfam" id="PF00753">
    <property type="entry name" value="Lactamase_B"/>
    <property type="match status" value="1"/>
</dbReference>
<dbReference type="PANTHER" id="PTHR30619">
    <property type="entry name" value="DNA INTERNALIZATION/COMPETENCE PROTEIN COMEC/REC2"/>
    <property type="match status" value="1"/>
</dbReference>
<dbReference type="InterPro" id="IPR036866">
    <property type="entry name" value="RibonucZ/Hydroxyglut_hydro"/>
</dbReference>
<dbReference type="PANTHER" id="PTHR30619:SF1">
    <property type="entry name" value="RECOMBINATION PROTEIN 2"/>
    <property type="match status" value="1"/>
</dbReference>
<name>A0ABY4LAS0_9BACT</name>
<feature type="domain" description="Metallo-beta-lactamase" evidence="1">
    <location>
        <begin position="16"/>
        <end position="97"/>
    </location>
</feature>
<gene>
    <name evidence="2" type="ORF">M1B72_16420</name>
</gene>
<dbReference type="EMBL" id="CP096574">
    <property type="protein sequence ID" value="UPU35022.1"/>
    <property type="molecule type" value="Genomic_DNA"/>
</dbReference>
<evidence type="ECO:0000313" key="2">
    <source>
        <dbReference type="EMBL" id="UPU35022.1"/>
    </source>
</evidence>